<organism evidence="1">
    <name type="scientific">Lotharella globosa</name>
    <dbReference type="NCBI Taxonomy" id="91324"/>
    <lineage>
        <taxon>Eukaryota</taxon>
        <taxon>Sar</taxon>
        <taxon>Rhizaria</taxon>
        <taxon>Cercozoa</taxon>
        <taxon>Chlorarachniophyceae</taxon>
        <taxon>Lotharella</taxon>
    </lineage>
</organism>
<evidence type="ECO:0000313" key="1">
    <source>
        <dbReference type="EMBL" id="CAE0674329.1"/>
    </source>
</evidence>
<dbReference type="EMBL" id="HBIV01036509">
    <property type="protein sequence ID" value="CAE0674329.1"/>
    <property type="molecule type" value="Transcribed_RNA"/>
</dbReference>
<proteinExistence type="predicted"/>
<sequence length="105" mass="11767">MVIAVVMTNDNKNDSAIHSLMRSMACVVFSCHFPRLRPTQPLRALYEMRAFSNIIILSFDSVCAEGHVDFDSFSGQSRTRTFLSKVNSRLSYSIRGGSLIEFGLV</sequence>
<reference evidence="1" key="1">
    <citation type="submission" date="2021-01" db="EMBL/GenBank/DDBJ databases">
        <authorList>
            <person name="Corre E."/>
            <person name="Pelletier E."/>
            <person name="Niang G."/>
            <person name="Scheremetjew M."/>
            <person name="Finn R."/>
            <person name="Kale V."/>
            <person name="Holt S."/>
            <person name="Cochrane G."/>
            <person name="Meng A."/>
            <person name="Brown T."/>
            <person name="Cohen L."/>
        </authorList>
    </citation>
    <scope>NUCLEOTIDE SEQUENCE</scope>
    <source>
        <strain evidence="1">CCCM811</strain>
    </source>
</reference>
<protein>
    <submittedName>
        <fullName evidence="1">Uncharacterized protein</fullName>
    </submittedName>
</protein>
<gene>
    <name evidence="1" type="ORF">LGLO00237_LOCUS26103</name>
</gene>
<name>A0A7S3Z7M5_9EUKA</name>
<dbReference type="AlphaFoldDB" id="A0A7S3Z7M5"/>
<accession>A0A7S3Z7M5</accession>